<gene>
    <name evidence="7" type="ORF">CF651_06360</name>
</gene>
<keyword evidence="8" id="KW-1185">Reference proteome</keyword>
<feature type="domain" description="YknX-like C-terminal permuted SH3-like" evidence="6">
    <location>
        <begin position="345"/>
        <end position="412"/>
    </location>
</feature>
<evidence type="ECO:0000259" key="5">
    <source>
        <dbReference type="Pfam" id="PF25954"/>
    </source>
</evidence>
<dbReference type="RefSeq" id="WP_094014007.1">
    <property type="nucleotide sequence ID" value="NZ_NMQW01000008.1"/>
</dbReference>
<sequence length="415" mass="45051">MNLTFTKSIQTSAKALGAVLLSAALMAGCTSKPAENAAPAEPQLKSVKVAAIEKKKISDPLEQVADVVSSIQIDVITKAGGDVLEIVKKRGDMVEKGDVILRLDPTDVLIQKEKTQIGLSGSQQQLVKAKQDVDDGKLELQNGIKKLELGIADAQKTYSKMRNDFDLGLVTKFQLEQTETQLTNLKLDLENSRNKLKTLETTNSLAPLEQGMQTAAVSLKEMDRTLENMEVKAPVSGVLTDLPVEAGMTVAAGFKAAQVQQLDPIKIKAELTEEAAKLIRGKQELTFYVPGQTDKLKGKVNYLADVTSAQSKSYSLELEAANADRKLKPGMKAQILLTEEKDEIVTTVPSLSVVREGGDTYVFVLAGDQAERRKVELGRLSDTLQEVLSGVKEGEQLIVSGQHQLKDKEKVQLAK</sequence>
<feature type="signal peptide" evidence="3">
    <location>
        <begin position="1"/>
        <end position="27"/>
    </location>
</feature>
<dbReference type="Pfam" id="PF25917">
    <property type="entry name" value="BSH_RND"/>
    <property type="match status" value="1"/>
</dbReference>
<accession>A0A229UWH6</accession>
<dbReference type="InterPro" id="IPR058637">
    <property type="entry name" value="YknX-like_C"/>
</dbReference>
<dbReference type="NCBIfam" id="TIGR01730">
    <property type="entry name" value="RND_mfp"/>
    <property type="match status" value="1"/>
</dbReference>
<dbReference type="GO" id="GO:0015562">
    <property type="term" value="F:efflux transmembrane transporter activity"/>
    <property type="evidence" value="ECO:0007669"/>
    <property type="project" value="TreeGrafter"/>
</dbReference>
<evidence type="ECO:0000259" key="4">
    <source>
        <dbReference type="Pfam" id="PF25917"/>
    </source>
</evidence>
<dbReference type="PANTHER" id="PTHR30469">
    <property type="entry name" value="MULTIDRUG RESISTANCE PROTEIN MDTA"/>
    <property type="match status" value="1"/>
</dbReference>
<feature type="domain" description="Multidrug resistance protein MdtA-like barrel-sandwich hybrid" evidence="4">
    <location>
        <begin position="73"/>
        <end position="258"/>
    </location>
</feature>
<dbReference type="InterPro" id="IPR058792">
    <property type="entry name" value="Beta-barrel_RND_2"/>
</dbReference>
<dbReference type="PANTHER" id="PTHR30469:SF33">
    <property type="entry name" value="SLR1207 PROTEIN"/>
    <property type="match status" value="1"/>
</dbReference>
<evidence type="ECO:0000256" key="1">
    <source>
        <dbReference type="ARBA" id="ARBA00009477"/>
    </source>
</evidence>
<comment type="similarity">
    <text evidence="1">Belongs to the membrane fusion protein (MFP) (TC 8.A.1) family.</text>
</comment>
<comment type="caution">
    <text evidence="7">The sequence shown here is derived from an EMBL/GenBank/DDBJ whole genome shotgun (WGS) entry which is preliminary data.</text>
</comment>
<protein>
    <submittedName>
        <fullName evidence="7">Efflux transporter periplasmic adaptor subunit</fullName>
    </submittedName>
</protein>
<dbReference type="InterPro" id="IPR006143">
    <property type="entry name" value="RND_pump_MFP"/>
</dbReference>
<evidence type="ECO:0000313" key="8">
    <source>
        <dbReference type="Proteomes" id="UP000215509"/>
    </source>
</evidence>
<dbReference type="PROSITE" id="PS51257">
    <property type="entry name" value="PROKAR_LIPOPROTEIN"/>
    <property type="match status" value="1"/>
</dbReference>
<dbReference type="GO" id="GO:1990281">
    <property type="term" value="C:efflux pump complex"/>
    <property type="evidence" value="ECO:0007669"/>
    <property type="project" value="TreeGrafter"/>
</dbReference>
<evidence type="ECO:0000256" key="3">
    <source>
        <dbReference type="SAM" id="SignalP"/>
    </source>
</evidence>
<dbReference type="Pfam" id="PF25989">
    <property type="entry name" value="YknX_C"/>
    <property type="match status" value="1"/>
</dbReference>
<dbReference type="Pfam" id="PF25954">
    <property type="entry name" value="Beta-barrel_RND_2"/>
    <property type="match status" value="1"/>
</dbReference>
<evidence type="ECO:0000313" key="7">
    <source>
        <dbReference type="EMBL" id="OXM87259.1"/>
    </source>
</evidence>
<reference evidence="7 8" key="1">
    <citation type="submission" date="2017-07" db="EMBL/GenBank/DDBJ databases">
        <title>Genome sequencing and assembly of Paenibacillus rigui.</title>
        <authorList>
            <person name="Mayilraj S."/>
        </authorList>
    </citation>
    <scope>NUCLEOTIDE SEQUENCE [LARGE SCALE GENOMIC DNA]</scope>
    <source>
        <strain evidence="7 8">JCM 16352</strain>
    </source>
</reference>
<feature type="domain" description="CusB-like beta-barrel" evidence="5">
    <location>
        <begin position="267"/>
        <end position="340"/>
    </location>
</feature>
<dbReference type="AlphaFoldDB" id="A0A229UWH6"/>
<feature type="coiled-coil region" evidence="2">
    <location>
        <begin position="144"/>
        <end position="202"/>
    </location>
</feature>
<dbReference type="Gene3D" id="1.10.287.470">
    <property type="entry name" value="Helix hairpin bin"/>
    <property type="match status" value="1"/>
</dbReference>
<keyword evidence="3" id="KW-0732">Signal</keyword>
<dbReference type="InterPro" id="IPR058625">
    <property type="entry name" value="MdtA-like_BSH"/>
</dbReference>
<evidence type="ECO:0000259" key="6">
    <source>
        <dbReference type="Pfam" id="PF25989"/>
    </source>
</evidence>
<feature type="chain" id="PRO_5039384567" evidence="3">
    <location>
        <begin position="28"/>
        <end position="415"/>
    </location>
</feature>
<dbReference type="Gene3D" id="2.40.420.20">
    <property type="match status" value="1"/>
</dbReference>
<organism evidence="7 8">
    <name type="scientific">Paenibacillus rigui</name>
    <dbReference type="NCBI Taxonomy" id="554312"/>
    <lineage>
        <taxon>Bacteria</taxon>
        <taxon>Bacillati</taxon>
        <taxon>Bacillota</taxon>
        <taxon>Bacilli</taxon>
        <taxon>Bacillales</taxon>
        <taxon>Paenibacillaceae</taxon>
        <taxon>Paenibacillus</taxon>
    </lineage>
</organism>
<dbReference type="Gene3D" id="2.40.30.170">
    <property type="match status" value="1"/>
</dbReference>
<dbReference type="Gene3D" id="2.40.50.100">
    <property type="match status" value="1"/>
</dbReference>
<dbReference type="SUPFAM" id="SSF111369">
    <property type="entry name" value="HlyD-like secretion proteins"/>
    <property type="match status" value="1"/>
</dbReference>
<evidence type="ECO:0000256" key="2">
    <source>
        <dbReference type="SAM" id="Coils"/>
    </source>
</evidence>
<proteinExistence type="inferred from homology"/>
<name>A0A229UWH6_9BACL</name>
<dbReference type="OrthoDB" id="1633529at2"/>
<dbReference type="Proteomes" id="UP000215509">
    <property type="component" value="Unassembled WGS sequence"/>
</dbReference>
<keyword evidence="2" id="KW-0175">Coiled coil</keyword>
<dbReference type="EMBL" id="NMQW01000008">
    <property type="protein sequence ID" value="OXM87259.1"/>
    <property type="molecule type" value="Genomic_DNA"/>
</dbReference>